<dbReference type="FunFam" id="1.20.1280.170:FF:000004">
    <property type="entry name" value="Exocyst complex component 7"/>
    <property type="match status" value="1"/>
</dbReference>
<dbReference type="STRING" id="7238.B4HJI4"/>
<organism evidence="9">
    <name type="scientific">Drosophila sechellia</name>
    <name type="common">Fruit fly</name>
    <dbReference type="NCBI Taxonomy" id="7238"/>
    <lineage>
        <taxon>Eukaryota</taxon>
        <taxon>Metazoa</taxon>
        <taxon>Ecdysozoa</taxon>
        <taxon>Arthropoda</taxon>
        <taxon>Hexapoda</taxon>
        <taxon>Insecta</taxon>
        <taxon>Pterygota</taxon>
        <taxon>Neoptera</taxon>
        <taxon>Endopterygota</taxon>
        <taxon>Diptera</taxon>
        <taxon>Brachycera</taxon>
        <taxon>Muscomorpha</taxon>
        <taxon>Ephydroidea</taxon>
        <taxon>Drosophilidae</taxon>
        <taxon>Drosophila</taxon>
        <taxon>Sophophora</taxon>
    </lineage>
</organism>
<dbReference type="OMA" id="SNTIWFL"/>
<feature type="region of interest" description="Disordered" evidence="6">
    <location>
        <begin position="363"/>
        <end position="387"/>
    </location>
</feature>
<dbReference type="InterPro" id="IPR013761">
    <property type="entry name" value="SAM/pointed_sf"/>
</dbReference>
<dbReference type="Gene3D" id="1.20.1280.170">
    <property type="entry name" value="Exocyst complex component Exo70"/>
    <property type="match status" value="2"/>
</dbReference>
<comment type="function">
    <text evidence="5">Component of the exocyst complex involved in the docking of exocytic vesicles with fusion sites on the plasma membrane.</text>
</comment>
<evidence type="ECO:0000259" key="7">
    <source>
        <dbReference type="SMART" id="SM00454"/>
    </source>
</evidence>
<dbReference type="SUPFAM" id="SSF47769">
    <property type="entry name" value="SAM/Pointed domain"/>
    <property type="match status" value="1"/>
</dbReference>
<sequence>MNNLDSSLQAHNKLEKEATNLALLKDRVDKYHDLSTQMSNILTIFEKRLGNLEQTILPVYQETEQLQKRQQNLEATLNCLESVLSHYDVSQEVCQLIHQGPVEGNISVFLDALAKLRDANDYFRHNNSQSVELENVTSLFNTGCEGLSQHYSMLLKKHSAPLKPVELLDLIYIEDDSSDEYTSFRQLSQTTREELYTISHWLEQNLREYTNIYATERGEVVLRSLQLLKDHQKSNSWGHEALYLKKMENCRTPTNKTKITFNRTPTLKERRWNTLKVNTSNVRCSTPIFGNFRSPNLSPIENMGTKKSPVSPMRFATFKKVPTKVQPKQNHQHQHCHRTQLKPPPFVLPKPQEEIIEPEREIKNCSSPDTCSDDSNMENSLALESRRRSIKASNHSYVVNHAANVEQILMHMGLENYVTNFEEAHIDLVELASLERADLVKIGLNTDEDCNRIMDRPRHSGRQTEPKKTTSARLQQIFEKKANKLYLRATQTIEQSTGFSIKKASSHSDHLTSEDLVDGDQELDKYLVMLLGLQRLLNWERAIMIDIIPQSKHNEVFATLAYNAIDLVVKDAEAITQRILRCISRKEWTSALGIFSALKRVILLQPDIDRTYDPAQREQLKKVLKKLQHTGAKALEHFLDVVKGESSTNIVGQSNVPKDATVHELTSNTIWFIEHLYDHFDVIGSILAQDVLYSTQLDTILMKKALPVEERNKALLAIYIKKALAELNLSIMNKCEQYNDQATKHLFRLNNIHYILKSLQRSNLIDLVTLAEPECEHSYMEMIRELKASYQKTWSKMLVGIYSLDELPKPVAGKVKDKDRSVLKERFSNFNKDFEEACKIQRGISIPDVILREGIKRDNVEHILPIYNRFYEIYSGVHFSKNPDKYVKYRQHEINAMLSKLFDDSA</sequence>
<feature type="domain" description="SAM" evidence="7">
    <location>
        <begin position="397"/>
        <end position="463"/>
    </location>
</feature>
<dbReference type="PANTHER" id="PTHR12542">
    <property type="entry name" value="EXOCYST COMPLEX PROTEIN EXO70"/>
    <property type="match status" value="1"/>
</dbReference>
<dbReference type="GO" id="GO:0006887">
    <property type="term" value="P:exocytosis"/>
    <property type="evidence" value="ECO:0007669"/>
    <property type="project" value="UniProtKB-KW"/>
</dbReference>
<dbReference type="Pfam" id="PF20669">
    <property type="entry name" value="Exo70_N"/>
    <property type="match status" value="1"/>
</dbReference>
<dbReference type="GO" id="GO:0043195">
    <property type="term" value="C:terminal bouton"/>
    <property type="evidence" value="ECO:0007669"/>
    <property type="project" value="EnsemblMetazoa"/>
</dbReference>
<dbReference type="SMART" id="SM00454">
    <property type="entry name" value="SAM"/>
    <property type="match status" value="1"/>
</dbReference>
<dbReference type="GO" id="GO:0015031">
    <property type="term" value="P:protein transport"/>
    <property type="evidence" value="ECO:0007669"/>
    <property type="project" value="UniProtKB-KW"/>
</dbReference>
<feature type="compositionally biased region" description="Basic residues" evidence="6">
    <location>
        <begin position="330"/>
        <end position="340"/>
    </location>
</feature>
<dbReference type="InterPro" id="IPR004140">
    <property type="entry name" value="Exo70"/>
</dbReference>
<evidence type="ECO:0000256" key="4">
    <source>
        <dbReference type="ARBA" id="ARBA00026169"/>
    </source>
</evidence>
<dbReference type="InterPro" id="IPR046364">
    <property type="entry name" value="Exo70_C"/>
</dbReference>
<feature type="region of interest" description="Disordered" evidence="6">
    <location>
        <begin position="324"/>
        <end position="347"/>
    </location>
</feature>
<keyword evidence="3 5" id="KW-0268">Exocytosis</keyword>
<dbReference type="GO" id="GO:0000145">
    <property type="term" value="C:exocyst"/>
    <property type="evidence" value="ECO:0007669"/>
    <property type="project" value="InterPro"/>
</dbReference>
<protein>
    <recommendedName>
        <fullName evidence="4 5">Exocyst complex component 7</fullName>
    </recommendedName>
    <alternativeName>
        <fullName evidence="5">Exocyst complex component Exo70</fullName>
    </alternativeName>
</protein>
<keyword evidence="5" id="KW-0653">Protein transport</keyword>
<evidence type="ECO:0000256" key="6">
    <source>
        <dbReference type="SAM" id="MobiDB-lite"/>
    </source>
</evidence>
<evidence type="ECO:0000313" key="9">
    <source>
        <dbReference type="Proteomes" id="UP000001292"/>
    </source>
</evidence>
<dbReference type="InterPro" id="IPR016159">
    <property type="entry name" value="Cullin_repeat-like_dom_sf"/>
</dbReference>
<dbReference type="SUPFAM" id="SSF74788">
    <property type="entry name" value="Cullin repeat-like"/>
    <property type="match status" value="2"/>
</dbReference>
<gene>
    <name evidence="8" type="primary">Dsec\GM25054</name>
    <name evidence="8" type="ORF">Dsec_GM25054</name>
</gene>
<dbReference type="GO" id="GO:0008013">
    <property type="term" value="F:beta-catenin binding"/>
    <property type="evidence" value="ECO:0007669"/>
    <property type="project" value="EnsemblMetazoa"/>
</dbReference>
<keyword evidence="2 5" id="KW-0813">Transport</keyword>
<dbReference type="PhylomeDB" id="B4HJI4"/>
<evidence type="ECO:0000256" key="1">
    <source>
        <dbReference type="ARBA" id="ARBA00006756"/>
    </source>
</evidence>
<dbReference type="EMBL" id="CH480815">
    <property type="protein sequence ID" value="EDW40708.1"/>
    <property type="molecule type" value="Genomic_DNA"/>
</dbReference>
<accession>B4HJI4</accession>
<evidence type="ECO:0000313" key="8">
    <source>
        <dbReference type="EMBL" id="EDW40708.1"/>
    </source>
</evidence>
<evidence type="ECO:0000256" key="5">
    <source>
        <dbReference type="RuleBase" id="RU365026"/>
    </source>
</evidence>
<name>B4HJI4_DROSE</name>
<reference evidence="8 9" key="1">
    <citation type="journal article" date="2007" name="Nature">
        <title>Evolution of genes and genomes on the Drosophila phylogeny.</title>
        <authorList>
            <consortium name="Drosophila 12 Genomes Consortium"/>
            <person name="Clark A.G."/>
            <person name="Eisen M.B."/>
            <person name="Smith D.R."/>
            <person name="Bergman C.M."/>
            <person name="Oliver B."/>
            <person name="Markow T.A."/>
            <person name="Kaufman T.C."/>
            <person name="Kellis M."/>
            <person name="Gelbart W."/>
            <person name="Iyer V.N."/>
            <person name="Pollard D.A."/>
            <person name="Sackton T.B."/>
            <person name="Larracuente A.M."/>
            <person name="Singh N.D."/>
            <person name="Abad J.P."/>
            <person name="Abt D.N."/>
            <person name="Adryan B."/>
            <person name="Aguade M."/>
            <person name="Akashi H."/>
            <person name="Anderson W.W."/>
            <person name="Aquadro C.F."/>
            <person name="Ardell D.H."/>
            <person name="Arguello R."/>
            <person name="Artieri C.G."/>
            <person name="Barbash D.A."/>
            <person name="Barker D."/>
            <person name="Barsanti P."/>
            <person name="Batterham P."/>
            <person name="Batzoglou S."/>
            <person name="Begun D."/>
            <person name="Bhutkar A."/>
            <person name="Blanco E."/>
            <person name="Bosak S.A."/>
            <person name="Bradley R.K."/>
            <person name="Brand A.D."/>
            <person name="Brent M.R."/>
            <person name="Brooks A.N."/>
            <person name="Brown R.H."/>
            <person name="Butlin R.K."/>
            <person name="Caggese C."/>
            <person name="Calvi B.R."/>
            <person name="Bernardo de Carvalho A."/>
            <person name="Caspi A."/>
            <person name="Castrezana S."/>
            <person name="Celniker S.E."/>
            <person name="Chang J.L."/>
            <person name="Chapple C."/>
            <person name="Chatterji S."/>
            <person name="Chinwalla A."/>
            <person name="Civetta A."/>
            <person name="Clifton S.W."/>
            <person name="Comeron J.M."/>
            <person name="Costello J.C."/>
            <person name="Coyne J.A."/>
            <person name="Daub J."/>
            <person name="David R.G."/>
            <person name="Delcher A.L."/>
            <person name="Delehaunty K."/>
            <person name="Do C.B."/>
            <person name="Ebling H."/>
            <person name="Edwards K."/>
            <person name="Eickbush T."/>
            <person name="Evans J.D."/>
            <person name="Filipski A."/>
            <person name="Findeiss S."/>
            <person name="Freyhult E."/>
            <person name="Fulton L."/>
            <person name="Fulton R."/>
            <person name="Garcia A.C."/>
            <person name="Gardiner A."/>
            <person name="Garfield D.A."/>
            <person name="Garvin B.E."/>
            <person name="Gibson G."/>
            <person name="Gilbert D."/>
            <person name="Gnerre S."/>
            <person name="Godfrey J."/>
            <person name="Good R."/>
            <person name="Gotea V."/>
            <person name="Gravely B."/>
            <person name="Greenberg A.J."/>
            <person name="Griffiths-Jones S."/>
            <person name="Gross S."/>
            <person name="Guigo R."/>
            <person name="Gustafson E.A."/>
            <person name="Haerty W."/>
            <person name="Hahn M.W."/>
            <person name="Halligan D.L."/>
            <person name="Halpern A.L."/>
            <person name="Halter G.M."/>
            <person name="Han M.V."/>
            <person name="Heger A."/>
            <person name="Hillier L."/>
            <person name="Hinrichs A.S."/>
            <person name="Holmes I."/>
            <person name="Hoskins R.A."/>
            <person name="Hubisz M.J."/>
            <person name="Hultmark D."/>
            <person name="Huntley M.A."/>
            <person name="Jaffe D.B."/>
            <person name="Jagadeeshan S."/>
            <person name="Jeck W.R."/>
            <person name="Johnson J."/>
            <person name="Jones C.D."/>
            <person name="Jordan W.C."/>
            <person name="Karpen G.H."/>
            <person name="Kataoka E."/>
            <person name="Keightley P.D."/>
            <person name="Kheradpour P."/>
            <person name="Kirkness E.F."/>
            <person name="Koerich L.B."/>
            <person name="Kristiansen K."/>
            <person name="Kudrna D."/>
            <person name="Kulathinal R.J."/>
            <person name="Kumar S."/>
            <person name="Kwok R."/>
            <person name="Lander E."/>
            <person name="Langley C.H."/>
            <person name="Lapoint R."/>
            <person name="Lazzaro B.P."/>
            <person name="Lee S.J."/>
            <person name="Levesque L."/>
            <person name="Li R."/>
            <person name="Lin C.F."/>
            <person name="Lin M.F."/>
            <person name="Lindblad-Toh K."/>
            <person name="Llopart A."/>
            <person name="Long M."/>
            <person name="Low L."/>
            <person name="Lozovsky E."/>
            <person name="Lu J."/>
            <person name="Luo M."/>
            <person name="Machado C.A."/>
            <person name="Makalowski W."/>
            <person name="Marzo M."/>
            <person name="Matsuda M."/>
            <person name="Matzkin L."/>
            <person name="McAllister B."/>
            <person name="McBride C.S."/>
            <person name="McKernan B."/>
            <person name="McKernan K."/>
            <person name="Mendez-Lago M."/>
            <person name="Minx P."/>
            <person name="Mollenhauer M.U."/>
            <person name="Montooth K."/>
            <person name="Mount S.M."/>
            <person name="Mu X."/>
            <person name="Myers E."/>
            <person name="Negre B."/>
            <person name="Newfeld S."/>
            <person name="Nielsen R."/>
            <person name="Noor M.A."/>
            <person name="O'Grady P."/>
            <person name="Pachter L."/>
            <person name="Papaceit M."/>
            <person name="Parisi M.J."/>
            <person name="Parisi M."/>
            <person name="Parts L."/>
            <person name="Pedersen J.S."/>
            <person name="Pesole G."/>
            <person name="Phillippy A.M."/>
            <person name="Ponting C.P."/>
            <person name="Pop M."/>
            <person name="Porcelli D."/>
            <person name="Powell J.R."/>
            <person name="Prohaska S."/>
            <person name="Pruitt K."/>
            <person name="Puig M."/>
            <person name="Quesneville H."/>
            <person name="Ram K.R."/>
            <person name="Rand D."/>
            <person name="Rasmussen M.D."/>
            <person name="Reed L.K."/>
            <person name="Reenan R."/>
            <person name="Reily A."/>
            <person name="Remington K.A."/>
            <person name="Rieger T.T."/>
            <person name="Ritchie M.G."/>
            <person name="Robin C."/>
            <person name="Rogers Y.H."/>
            <person name="Rohde C."/>
            <person name="Rozas J."/>
            <person name="Rubenfield M.J."/>
            <person name="Ruiz A."/>
            <person name="Russo S."/>
            <person name="Salzberg S.L."/>
            <person name="Sanchez-Gracia A."/>
            <person name="Saranga D.J."/>
            <person name="Sato H."/>
            <person name="Schaeffer S.W."/>
            <person name="Schatz M.C."/>
            <person name="Schlenke T."/>
            <person name="Schwartz R."/>
            <person name="Segarra C."/>
            <person name="Singh R.S."/>
            <person name="Sirot L."/>
            <person name="Sirota M."/>
            <person name="Sisneros N.B."/>
            <person name="Smith C.D."/>
            <person name="Smith T.F."/>
            <person name="Spieth J."/>
            <person name="Stage D.E."/>
            <person name="Stark A."/>
            <person name="Stephan W."/>
            <person name="Strausberg R.L."/>
            <person name="Strempel S."/>
            <person name="Sturgill D."/>
            <person name="Sutton G."/>
            <person name="Sutton G.G."/>
            <person name="Tao W."/>
            <person name="Teichmann S."/>
            <person name="Tobari Y.N."/>
            <person name="Tomimura Y."/>
            <person name="Tsolas J.M."/>
            <person name="Valente V.L."/>
            <person name="Venter E."/>
            <person name="Venter J.C."/>
            <person name="Vicario S."/>
            <person name="Vieira F.G."/>
            <person name="Vilella A.J."/>
            <person name="Villasante A."/>
            <person name="Walenz B."/>
            <person name="Wang J."/>
            <person name="Wasserman M."/>
            <person name="Watts T."/>
            <person name="Wilson D."/>
            <person name="Wilson R.K."/>
            <person name="Wing R.A."/>
            <person name="Wolfner M.F."/>
            <person name="Wong A."/>
            <person name="Wong G.K."/>
            <person name="Wu C.I."/>
            <person name="Wu G."/>
            <person name="Yamamoto D."/>
            <person name="Yang H.P."/>
            <person name="Yang S.P."/>
            <person name="Yorke J.A."/>
            <person name="Yoshida K."/>
            <person name="Zdobnov E."/>
            <person name="Zhang P."/>
            <person name="Zhang Y."/>
            <person name="Zimin A.V."/>
            <person name="Baldwin J."/>
            <person name="Abdouelleil A."/>
            <person name="Abdulkadir J."/>
            <person name="Abebe A."/>
            <person name="Abera B."/>
            <person name="Abreu J."/>
            <person name="Acer S.C."/>
            <person name="Aftuck L."/>
            <person name="Alexander A."/>
            <person name="An P."/>
            <person name="Anderson E."/>
            <person name="Anderson S."/>
            <person name="Arachi H."/>
            <person name="Azer M."/>
            <person name="Bachantsang P."/>
            <person name="Barry A."/>
            <person name="Bayul T."/>
            <person name="Berlin A."/>
            <person name="Bessette D."/>
            <person name="Bloom T."/>
            <person name="Blye J."/>
            <person name="Boguslavskiy L."/>
            <person name="Bonnet C."/>
            <person name="Boukhgalter B."/>
            <person name="Bourzgui I."/>
            <person name="Brown A."/>
            <person name="Cahill P."/>
            <person name="Channer S."/>
            <person name="Cheshatsang Y."/>
            <person name="Chuda L."/>
            <person name="Citroen M."/>
            <person name="Collymore A."/>
            <person name="Cooke P."/>
            <person name="Costello M."/>
            <person name="D'Aco K."/>
            <person name="Daza R."/>
            <person name="De Haan G."/>
            <person name="DeGray S."/>
            <person name="DeMaso C."/>
            <person name="Dhargay N."/>
            <person name="Dooley K."/>
            <person name="Dooley E."/>
            <person name="Doricent M."/>
            <person name="Dorje P."/>
            <person name="Dorjee K."/>
            <person name="Dupes A."/>
            <person name="Elong R."/>
            <person name="Falk J."/>
            <person name="Farina A."/>
            <person name="Faro S."/>
            <person name="Ferguson D."/>
            <person name="Fisher S."/>
            <person name="Foley C.D."/>
            <person name="Franke A."/>
            <person name="Friedrich D."/>
            <person name="Gadbois L."/>
            <person name="Gearin G."/>
            <person name="Gearin C.R."/>
            <person name="Giannoukos G."/>
            <person name="Goode T."/>
            <person name="Graham J."/>
            <person name="Grandbois E."/>
            <person name="Grewal S."/>
            <person name="Gyaltsen K."/>
            <person name="Hafez N."/>
            <person name="Hagos B."/>
            <person name="Hall J."/>
            <person name="Henson C."/>
            <person name="Hollinger A."/>
            <person name="Honan T."/>
            <person name="Huard M.D."/>
            <person name="Hughes L."/>
            <person name="Hurhula B."/>
            <person name="Husby M.E."/>
            <person name="Kamat A."/>
            <person name="Kanga B."/>
            <person name="Kashin S."/>
            <person name="Khazanovich D."/>
            <person name="Kisner P."/>
            <person name="Lance K."/>
            <person name="Lara M."/>
            <person name="Lee W."/>
            <person name="Lennon N."/>
            <person name="Letendre F."/>
            <person name="LeVine R."/>
            <person name="Lipovsky A."/>
            <person name="Liu X."/>
            <person name="Liu J."/>
            <person name="Liu S."/>
            <person name="Lokyitsang T."/>
            <person name="Lokyitsang Y."/>
            <person name="Lubonja R."/>
            <person name="Lui A."/>
            <person name="MacDonald P."/>
            <person name="Magnisalis V."/>
            <person name="Maru K."/>
            <person name="Matthews C."/>
            <person name="McCusker W."/>
            <person name="McDonough S."/>
            <person name="Mehta T."/>
            <person name="Meldrim J."/>
            <person name="Meneus L."/>
            <person name="Mihai O."/>
            <person name="Mihalev A."/>
            <person name="Mihova T."/>
            <person name="Mittelman R."/>
            <person name="Mlenga V."/>
            <person name="Montmayeur A."/>
            <person name="Mulrain L."/>
            <person name="Navidi A."/>
            <person name="Naylor J."/>
            <person name="Negash T."/>
            <person name="Nguyen T."/>
            <person name="Nguyen N."/>
            <person name="Nicol R."/>
            <person name="Norbu C."/>
            <person name="Norbu N."/>
            <person name="Novod N."/>
            <person name="O'Neill B."/>
            <person name="Osman S."/>
            <person name="Markiewicz E."/>
            <person name="Oyono O.L."/>
            <person name="Patti C."/>
            <person name="Phunkhang P."/>
            <person name="Pierre F."/>
            <person name="Priest M."/>
            <person name="Raghuraman S."/>
            <person name="Rege F."/>
            <person name="Reyes R."/>
            <person name="Rise C."/>
            <person name="Rogov P."/>
            <person name="Ross K."/>
            <person name="Ryan E."/>
            <person name="Settipalli S."/>
            <person name="Shea T."/>
            <person name="Sherpa N."/>
            <person name="Shi L."/>
            <person name="Shih D."/>
            <person name="Sparrow T."/>
            <person name="Spaulding J."/>
            <person name="Stalker J."/>
            <person name="Stange-Thomann N."/>
            <person name="Stavropoulos S."/>
            <person name="Stone C."/>
            <person name="Strader C."/>
            <person name="Tesfaye S."/>
            <person name="Thomson T."/>
            <person name="Thoulutsang Y."/>
            <person name="Thoulutsang D."/>
            <person name="Topham K."/>
            <person name="Topping I."/>
            <person name="Tsamla T."/>
            <person name="Vassiliev H."/>
            <person name="Vo A."/>
            <person name="Wangchuk T."/>
            <person name="Wangdi T."/>
            <person name="Weiand M."/>
            <person name="Wilkinson J."/>
            <person name="Wilson A."/>
            <person name="Yadav S."/>
            <person name="Young G."/>
            <person name="Yu Q."/>
            <person name="Zembek L."/>
            <person name="Zhong D."/>
            <person name="Zimmer A."/>
            <person name="Zwirko Z."/>
            <person name="Jaffe D.B."/>
            <person name="Alvarez P."/>
            <person name="Brockman W."/>
            <person name="Butler J."/>
            <person name="Chin C."/>
            <person name="Gnerre S."/>
            <person name="Grabherr M."/>
            <person name="Kleber M."/>
            <person name="Mauceli E."/>
            <person name="MacCallum I."/>
        </authorList>
    </citation>
    <scope>NUCLEOTIDE SEQUENCE [LARGE SCALE GENOMIC DNA]</scope>
    <source>
        <strain evidence="9">Rob3c / Tucson 14021-0248.25</strain>
    </source>
</reference>
<dbReference type="HOGENOM" id="CLU_010236_4_0_1"/>
<dbReference type="AlphaFoldDB" id="B4HJI4"/>
<dbReference type="Pfam" id="PF03081">
    <property type="entry name" value="Exo70_C"/>
    <property type="match status" value="1"/>
</dbReference>
<dbReference type="GO" id="GO:0005546">
    <property type="term" value="F:phosphatidylinositol-4,5-bisphosphate binding"/>
    <property type="evidence" value="ECO:0007669"/>
    <property type="project" value="InterPro"/>
</dbReference>
<dbReference type="Proteomes" id="UP000001292">
    <property type="component" value="Unassembled WGS sequence"/>
</dbReference>
<proteinExistence type="inferred from homology"/>
<dbReference type="PANTHER" id="PTHR12542:SF41">
    <property type="entry name" value="EXOCYST COMPLEX COMPONENT 7"/>
    <property type="match status" value="1"/>
</dbReference>
<dbReference type="FunFam" id="1.20.1280.170:FF:000005">
    <property type="entry name" value="Exocyst complex component 7"/>
    <property type="match status" value="1"/>
</dbReference>
<dbReference type="InterPro" id="IPR001660">
    <property type="entry name" value="SAM"/>
</dbReference>
<dbReference type="GO" id="GO:0051124">
    <property type="term" value="P:synaptic assembly at neuromuscular junction"/>
    <property type="evidence" value="ECO:0007669"/>
    <property type="project" value="EnsemblMetazoa"/>
</dbReference>
<evidence type="ECO:0000256" key="3">
    <source>
        <dbReference type="ARBA" id="ARBA00022483"/>
    </source>
</evidence>
<keyword evidence="9" id="KW-1185">Reference proteome</keyword>
<comment type="similarity">
    <text evidence="1 5">Belongs to the EXO70 family.</text>
</comment>
<evidence type="ECO:0000256" key="2">
    <source>
        <dbReference type="ARBA" id="ARBA00022448"/>
    </source>
</evidence>